<sequence length="182" mass="20750">MATSSYTTTQYTSEQFVESCGAILFDVHNSTVCLIYYHAKNEWILAKGRRNCNESRHDAALRELREETGYQAHLHPVMMQTRAPPMDEQQHTPDQPRAFPDLVEPFMMTLRQLGGDGERDIKLIWWFIAALDDAGIASSDPGGEEGFTPKFFRLPEAMQKLTFQNDRDVLERAIALVEPDLS</sequence>
<evidence type="ECO:0000256" key="1">
    <source>
        <dbReference type="ARBA" id="ARBA00022801"/>
    </source>
</evidence>
<dbReference type="Proteomes" id="UP001146351">
    <property type="component" value="Unassembled WGS sequence"/>
</dbReference>
<organism evidence="3 4">
    <name type="scientific">Penicillium capsulatum</name>
    <dbReference type="NCBI Taxonomy" id="69766"/>
    <lineage>
        <taxon>Eukaryota</taxon>
        <taxon>Fungi</taxon>
        <taxon>Dikarya</taxon>
        <taxon>Ascomycota</taxon>
        <taxon>Pezizomycotina</taxon>
        <taxon>Eurotiomycetes</taxon>
        <taxon>Eurotiomycetidae</taxon>
        <taxon>Eurotiales</taxon>
        <taxon>Aspergillaceae</taxon>
        <taxon>Penicillium</taxon>
    </lineage>
</organism>
<protein>
    <recommendedName>
        <fullName evidence="2">Nudix hydrolase domain-containing protein</fullName>
    </recommendedName>
</protein>
<dbReference type="InterPro" id="IPR000086">
    <property type="entry name" value="NUDIX_hydrolase_dom"/>
</dbReference>
<dbReference type="EMBL" id="JAPQKO010000001">
    <property type="protein sequence ID" value="KAJ5182641.1"/>
    <property type="molecule type" value="Genomic_DNA"/>
</dbReference>
<keyword evidence="1" id="KW-0378">Hydrolase</keyword>
<name>A0A9W9IVJ6_9EURO</name>
<evidence type="ECO:0000313" key="3">
    <source>
        <dbReference type="EMBL" id="KAJ5182641.1"/>
    </source>
</evidence>
<reference evidence="3" key="1">
    <citation type="submission" date="2022-11" db="EMBL/GenBank/DDBJ databases">
        <authorList>
            <person name="Petersen C."/>
        </authorList>
    </citation>
    <scope>NUCLEOTIDE SEQUENCE</scope>
    <source>
        <strain evidence="3">IBT 21917</strain>
    </source>
</reference>
<reference evidence="3" key="2">
    <citation type="journal article" date="2023" name="IMA Fungus">
        <title>Comparative genomic study of the Penicillium genus elucidates a diverse pangenome and 15 lateral gene transfer events.</title>
        <authorList>
            <person name="Petersen C."/>
            <person name="Sorensen T."/>
            <person name="Nielsen M.R."/>
            <person name="Sondergaard T.E."/>
            <person name="Sorensen J.L."/>
            <person name="Fitzpatrick D.A."/>
            <person name="Frisvad J.C."/>
            <person name="Nielsen K.L."/>
        </authorList>
    </citation>
    <scope>NUCLEOTIDE SEQUENCE</scope>
    <source>
        <strain evidence="3">IBT 21917</strain>
    </source>
</reference>
<dbReference type="AlphaFoldDB" id="A0A9W9IVJ6"/>
<dbReference type="PROSITE" id="PS00893">
    <property type="entry name" value="NUDIX_BOX"/>
    <property type="match status" value="1"/>
</dbReference>
<dbReference type="PANTHER" id="PTHR21340">
    <property type="entry name" value="DIADENOSINE 5,5-P1,P4-TETRAPHOSPHATE PYROPHOSPHOHYDROLASE MUTT"/>
    <property type="match status" value="1"/>
</dbReference>
<dbReference type="GO" id="GO:0006167">
    <property type="term" value="P:AMP biosynthetic process"/>
    <property type="evidence" value="ECO:0007669"/>
    <property type="project" value="TreeGrafter"/>
</dbReference>
<proteinExistence type="predicted"/>
<gene>
    <name evidence="3" type="ORF">N7492_000257</name>
</gene>
<dbReference type="InterPro" id="IPR015797">
    <property type="entry name" value="NUDIX_hydrolase-like_dom_sf"/>
</dbReference>
<dbReference type="GO" id="GO:0004081">
    <property type="term" value="F:bis(5'-nucleosyl)-tetraphosphatase (asymmetrical) activity"/>
    <property type="evidence" value="ECO:0007669"/>
    <property type="project" value="TreeGrafter"/>
</dbReference>
<dbReference type="Pfam" id="PF00293">
    <property type="entry name" value="NUDIX"/>
    <property type="match status" value="1"/>
</dbReference>
<dbReference type="OrthoDB" id="10259236at2759"/>
<evidence type="ECO:0000313" key="4">
    <source>
        <dbReference type="Proteomes" id="UP001146351"/>
    </source>
</evidence>
<comment type="caution">
    <text evidence="3">The sequence shown here is derived from an EMBL/GenBank/DDBJ whole genome shotgun (WGS) entry which is preliminary data.</text>
</comment>
<keyword evidence="4" id="KW-1185">Reference proteome</keyword>
<dbReference type="InterPro" id="IPR020084">
    <property type="entry name" value="NUDIX_hydrolase_CS"/>
</dbReference>
<dbReference type="PANTHER" id="PTHR21340:SF0">
    <property type="entry name" value="BIS(5'-NUCLEOSYL)-TETRAPHOSPHATASE [ASYMMETRICAL]"/>
    <property type="match status" value="1"/>
</dbReference>
<dbReference type="Gene3D" id="3.90.79.10">
    <property type="entry name" value="Nucleoside Triphosphate Pyrophosphohydrolase"/>
    <property type="match status" value="1"/>
</dbReference>
<feature type="domain" description="Nudix hydrolase" evidence="2">
    <location>
        <begin position="21"/>
        <end position="91"/>
    </location>
</feature>
<dbReference type="GO" id="GO:0006754">
    <property type="term" value="P:ATP biosynthetic process"/>
    <property type="evidence" value="ECO:0007669"/>
    <property type="project" value="TreeGrafter"/>
</dbReference>
<dbReference type="InterPro" id="IPR051325">
    <property type="entry name" value="Nudix_hydrolase_domain"/>
</dbReference>
<evidence type="ECO:0000259" key="2">
    <source>
        <dbReference type="Pfam" id="PF00293"/>
    </source>
</evidence>
<accession>A0A9W9IVJ6</accession>
<dbReference type="SUPFAM" id="SSF55811">
    <property type="entry name" value="Nudix"/>
    <property type="match status" value="1"/>
</dbReference>